<reference evidence="2 3" key="1">
    <citation type="journal article" date="2018" name="Sci. Rep.">
        <title>Genomic signatures of local adaptation to the degree of environmental predictability in rotifers.</title>
        <authorList>
            <person name="Franch-Gras L."/>
            <person name="Hahn C."/>
            <person name="Garcia-Roger E.M."/>
            <person name="Carmona M.J."/>
            <person name="Serra M."/>
            <person name="Gomez A."/>
        </authorList>
    </citation>
    <scope>NUCLEOTIDE SEQUENCE [LARGE SCALE GENOMIC DNA]</scope>
    <source>
        <strain evidence="2">HYR1</strain>
    </source>
</reference>
<evidence type="ECO:0000313" key="3">
    <source>
        <dbReference type="Proteomes" id="UP000276133"/>
    </source>
</evidence>
<gene>
    <name evidence="2" type="ORF">BpHYR1_013370</name>
</gene>
<comment type="caution">
    <text evidence="2">The sequence shown here is derived from an EMBL/GenBank/DDBJ whole genome shotgun (WGS) entry which is preliminary data.</text>
</comment>
<keyword evidence="1" id="KW-0812">Transmembrane</keyword>
<sequence>MADYKLKLLSLQQKAKSKKYMTNVLMAQKFFLTDGEILSTRQSIDEFIWRINHKNIRQTRAFLVLLEFNVKKANLFFIKVLINRKAKFFYTFYFILHILYYIFKNKNNVSNKPKILY</sequence>
<organism evidence="2 3">
    <name type="scientific">Brachionus plicatilis</name>
    <name type="common">Marine rotifer</name>
    <name type="synonym">Brachionus muelleri</name>
    <dbReference type="NCBI Taxonomy" id="10195"/>
    <lineage>
        <taxon>Eukaryota</taxon>
        <taxon>Metazoa</taxon>
        <taxon>Spiralia</taxon>
        <taxon>Gnathifera</taxon>
        <taxon>Rotifera</taxon>
        <taxon>Eurotatoria</taxon>
        <taxon>Monogononta</taxon>
        <taxon>Pseudotrocha</taxon>
        <taxon>Ploima</taxon>
        <taxon>Brachionidae</taxon>
        <taxon>Brachionus</taxon>
    </lineage>
</organism>
<dbReference type="Proteomes" id="UP000276133">
    <property type="component" value="Unassembled WGS sequence"/>
</dbReference>
<protein>
    <submittedName>
        <fullName evidence="2">Uncharacterized protein</fullName>
    </submittedName>
</protein>
<feature type="transmembrane region" description="Helical" evidence="1">
    <location>
        <begin position="86"/>
        <end position="103"/>
    </location>
</feature>
<evidence type="ECO:0000256" key="1">
    <source>
        <dbReference type="SAM" id="Phobius"/>
    </source>
</evidence>
<dbReference type="EMBL" id="REGN01000557">
    <property type="protein sequence ID" value="RNA41115.1"/>
    <property type="molecule type" value="Genomic_DNA"/>
</dbReference>
<proteinExistence type="predicted"/>
<accession>A0A3M7SZK8</accession>
<keyword evidence="1" id="KW-1133">Transmembrane helix</keyword>
<keyword evidence="3" id="KW-1185">Reference proteome</keyword>
<evidence type="ECO:0000313" key="2">
    <source>
        <dbReference type="EMBL" id="RNA41115.1"/>
    </source>
</evidence>
<dbReference type="AlphaFoldDB" id="A0A3M7SZK8"/>
<name>A0A3M7SZK8_BRAPC</name>
<keyword evidence="1" id="KW-0472">Membrane</keyword>